<dbReference type="AlphaFoldDB" id="A0A835HPU9"/>
<accession>A0A835HPU9</accession>
<sequence>MKNGKCVAMDADPDFESTQAKEMLDQLEIVLANEPVVVKRGQFIVEVKPQISPPLFLLISGHHLPTPPLWPSYPLAIVFSLLCYRYFLLFSSSSRDIISLLLLLSGRRLLDDLRLFSFSAIDISSLSSFSSGTSSPTPPPLWLSSPFSSSLDLPSYSSSSRLSSHLGCRLLWPSPPPSSPLAPVLMAVVSSLLCSRYLLLSLPPYLETSSPYSSSPASSSSPFSAIDISSSLPPYLETSSPTPPLGVIFPPLFLLISRHHLPTPPLWPSYPRAVVSFSCRLLWPSSSPFSAIDISSSLPPYLETSSPYSSSAVVSSGRRFLPSLLEISPPLFLLISRHHLPTPPLWPSYPRVIVSFGRRLLWPSSPLAVVSSGRRRRLLPSLL</sequence>
<dbReference type="Proteomes" id="UP000631114">
    <property type="component" value="Unassembled WGS sequence"/>
</dbReference>
<keyword evidence="2" id="KW-1185">Reference proteome</keyword>
<dbReference type="EMBL" id="JADFTS010000006">
    <property type="protein sequence ID" value="KAF9602389.1"/>
    <property type="molecule type" value="Genomic_DNA"/>
</dbReference>
<organism evidence="1 2">
    <name type="scientific">Coptis chinensis</name>
    <dbReference type="NCBI Taxonomy" id="261450"/>
    <lineage>
        <taxon>Eukaryota</taxon>
        <taxon>Viridiplantae</taxon>
        <taxon>Streptophyta</taxon>
        <taxon>Embryophyta</taxon>
        <taxon>Tracheophyta</taxon>
        <taxon>Spermatophyta</taxon>
        <taxon>Magnoliopsida</taxon>
        <taxon>Ranunculales</taxon>
        <taxon>Ranunculaceae</taxon>
        <taxon>Coptidoideae</taxon>
        <taxon>Coptis</taxon>
    </lineage>
</organism>
<dbReference type="OrthoDB" id="755951at2759"/>
<evidence type="ECO:0000313" key="1">
    <source>
        <dbReference type="EMBL" id="KAF9602389.1"/>
    </source>
</evidence>
<gene>
    <name evidence="1" type="ORF">IFM89_027465</name>
</gene>
<proteinExistence type="predicted"/>
<reference evidence="1 2" key="1">
    <citation type="submission" date="2020-10" db="EMBL/GenBank/DDBJ databases">
        <title>The Coptis chinensis genome and diversification of protoberbering-type alkaloids.</title>
        <authorList>
            <person name="Wang B."/>
            <person name="Shu S."/>
            <person name="Song C."/>
            <person name="Liu Y."/>
        </authorList>
    </citation>
    <scope>NUCLEOTIDE SEQUENCE [LARGE SCALE GENOMIC DNA]</scope>
    <source>
        <strain evidence="1">HL-2020</strain>
        <tissue evidence="1">Leaf</tissue>
    </source>
</reference>
<protein>
    <submittedName>
        <fullName evidence="1">Uncharacterized protein</fullName>
    </submittedName>
</protein>
<evidence type="ECO:0000313" key="2">
    <source>
        <dbReference type="Proteomes" id="UP000631114"/>
    </source>
</evidence>
<name>A0A835HPU9_9MAGN</name>
<comment type="caution">
    <text evidence="1">The sequence shown here is derived from an EMBL/GenBank/DDBJ whole genome shotgun (WGS) entry which is preliminary data.</text>
</comment>